<evidence type="ECO:0008006" key="4">
    <source>
        <dbReference type="Google" id="ProtNLM"/>
    </source>
</evidence>
<dbReference type="PANTHER" id="PTHR47720">
    <property type="entry name" value="AQUAPORIN SIP2-1-RELATED"/>
    <property type="match status" value="1"/>
</dbReference>
<name>A0ABS8WX89_DATST</name>
<dbReference type="Proteomes" id="UP000823775">
    <property type="component" value="Unassembled WGS sequence"/>
</dbReference>
<keyword evidence="1" id="KW-0472">Membrane</keyword>
<feature type="transmembrane region" description="Helical" evidence="1">
    <location>
        <begin position="45"/>
        <end position="62"/>
    </location>
</feature>
<evidence type="ECO:0000256" key="1">
    <source>
        <dbReference type="SAM" id="Phobius"/>
    </source>
</evidence>
<gene>
    <name evidence="2" type="ORF">HAX54_003629</name>
</gene>
<dbReference type="EMBL" id="JACEIK010011653">
    <property type="protein sequence ID" value="MCE3215813.1"/>
    <property type="molecule type" value="Genomic_DNA"/>
</dbReference>
<keyword evidence="1" id="KW-1133">Transmembrane helix</keyword>
<dbReference type="InterPro" id="IPR044226">
    <property type="entry name" value="SIP2-1-like"/>
</dbReference>
<keyword evidence="1" id="KW-0812">Transmembrane</keyword>
<dbReference type="PANTHER" id="PTHR47720:SF1">
    <property type="entry name" value="AQUAPORIN SIP2-1-RELATED"/>
    <property type="match status" value="1"/>
</dbReference>
<comment type="caution">
    <text evidence="2">The sequence shown here is derived from an EMBL/GenBank/DDBJ whole genome shotgun (WGS) entry which is preliminary data.</text>
</comment>
<evidence type="ECO:0000313" key="2">
    <source>
        <dbReference type="EMBL" id="MCE3215813.1"/>
    </source>
</evidence>
<feature type="transmembrane region" description="Helical" evidence="1">
    <location>
        <begin position="16"/>
        <end position="39"/>
    </location>
</feature>
<organism evidence="2 3">
    <name type="scientific">Datura stramonium</name>
    <name type="common">Jimsonweed</name>
    <name type="synonym">Common thornapple</name>
    <dbReference type="NCBI Taxonomy" id="4076"/>
    <lineage>
        <taxon>Eukaryota</taxon>
        <taxon>Viridiplantae</taxon>
        <taxon>Streptophyta</taxon>
        <taxon>Embryophyta</taxon>
        <taxon>Tracheophyta</taxon>
        <taxon>Spermatophyta</taxon>
        <taxon>Magnoliopsida</taxon>
        <taxon>eudicotyledons</taxon>
        <taxon>Gunneridae</taxon>
        <taxon>Pentapetalae</taxon>
        <taxon>asterids</taxon>
        <taxon>lamiids</taxon>
        <taxon>Solanales</taxon>
        <taxon>Solanaceae</taxon>
        <taxon>Solanoideae</taxon>
        <taxon>Datureae</taxon>
        <taxon>Datura</taxon>
    </lineage>
</organism>
<proteinExistence type="predicted"/>
<keyword evidence="3" id="KW-1185">Reference proteome</keyword>
<protein>
    <recommendedName>
        <fullName evidence="4">Aquaporin SIP2-1</fullName>
    </recommendedName>
</protein>
<reference evidence="2 3" key="1">
    <citation type="journal article" date="2021" name="BMC Genomics">
        <title>Datura genome reveals duplications of psychoactive alkaloid biosynthetic genes and high mutation rate following tissue culture.</title>
        <authorList>
            <person name="Rajewski A."/>
            <person name="Carter-House D."/>
            <person name="Stajich J."/>
            <person name="Litt A."/>
        </authorList>
    </citation>
    <scope>NUCLEOTIDE SEQUENCE [LARGE SCALE GENOMIC DNA]</scope>
    <source>
        <strain evidence="2">AR-01</strain>
    </source>
</reference>
<accession>A0ABS8WX89</accession>
<evidence type="ECO:0000313" key="3">
    <source>
        <dbReference type="Proteomes" id="UP000823775"/>
    </source>
</evidence>
<sequence>MGGKQEEASGFRFHHVLMWVWSNVLIKMFVHTILGYGAHDLKGEILKHAISVINMFFFALLVKVTKGGAYNPLTILSGAISGDLTKFPLLVLEFLLSITSGF</sequence>